<evidence type="ECO:0008006" key="5">
    <source>
        <dbReference type="Google" id="ProtNLM"/>
    </source>
</evidence>
<keyword evidence="1" id="KW-0238">DNA-binding</keyword>
<keyword evidence="4" id="KW-1185">Reference proteome</keyword>
<evidence type="ECO:0000256" key="1">
    <source>
        <dbReference type="ARBA" id="ARBA00023125"/>
    </source>
</evidence>
<dbReference type="InterPro" id="IPR013762">
    <property type="entry name" value="Integrase-like_cat_sf"/>
</dbReference>
<dbReference type="Proteomes" id="UP000253094">
    <property type="component" value="Unassembled WGS sequence"/>
</dbReference>
<proteinExistence type="predicted"/>
<dbReference type="EMBL" id="QOIL01000030">
    <property type="protein sequence ID" value="RCG21165.1"/>
    <property type="molecule type" value="Genomic_DNA"/>
</dbReference>
<comment type="caution">
    <text evidence="3">The sequence shown here is derived from an EMBL/GenBank/DDBJ whole genome shotgun (WGS) entry which is preliminary data.</text>
</comment>
<evidence type="ECO:0000313" key="3">
    <source>
        <dbReference type="EMBL" id="RCG21165.1"/>
    </source>
</evidence>
<keyword evidence="2" id="KW-0233">DNA recombination</keyword>
<dbReference type="PANTHER" id="PTHR34605">
    <property type="entry name" value="PHAGE_INTEGRASE DOMAIN-CONTAINING PROTEIN"/>
    <property type="match status" value="1"/>
</dbReference>
<evidence type="ECO:0000256" key="2">
    <source>
        <dbReference type="ARBA" id="ARBA00023172"/>
    </source>
</evidence>
<dbReference type="InterPro" id="IPR011010">
    <property type="entry name" value="DNA_brk_join_enz"/>
</dbReference>
<dbReference type="GO" id="GO:0006310">
    <property type="term" value="P:DNA recombination"/>
    <property type="evidence" value="ECO:0007669"/>
    <property type="project" value="UniProtKB-KW"/>
</dbReference>
<dbReference type="RefSeq" id="WP_114033502.1">
    <property type="nucleotide sequence ID" value="NZ_QOIL01000030.1"/>
</dbReference>
<evidence type="ECO:0000313" key="4">
    <source>
        <dbReference type="Proteomes" id="UP000253094"/>
    </source>
</evidence>
<reference evidence="3 4" key="1">
    <citation type="submission" date="2018-06" db="EMBL/GenBank/DDBJ databases">
        <title>Sphaerisporangium craniellae sp. nov., isolated from a marine sponge in the South China Sea.</title>
        <authorList>
            <person name="Li L."/>
        </authorList>
    </citation>
    <scope>NUCLEOTIDE SEQUENCE [LARGE SCALE GENOMIC DNA]</scope>
    <source>
        <strain evidence="3 4">CCTCC AA 208026</strain>
    </source>
</reference>
<dbReference type="SUPFAM" id="SSF56349">
    <property type="entry name" value="DNA breaking-rejoining enzymes"/>
    <property type="match status" value="1"/>
</dbReference>
<protein>
    <recommendedName>
        <fullName evidence="5">Tyr recombinase domain-containing protein</fullName>
    </recommendedName>
</protein>
<accession>A0A367EU84</accession>
<gene>
    <name evidence="3" type="ORF">DQ384_36765</name>
</gene>
<dbReference type="Gene3D" id="1.10.443.10">
    <property type="entry name" value="Intergrase catalytic core"/>
    <property type="match status" value="1"/>
</dbReference>
<dbReference type="Gene3D" id="1.10.150.130">
    <property type="match status" value="1"/>
</dbReference>
<dbReference type="GO" id="GO:0003677">
    <property type="term" value="F:DNA binding"/>
    <property type="evidence" value="ECO:0007669"/>
    <property type="project" value="UniProtKB-KW"/>
</dbReference>
<dbReference type="GO" id="GO:0015074">
    <property type="term" value="P:DNA integration"/>
    <property type="evidence" value="ECO:0007669"/>
    <property type="project" value="InterPro"/>
</dbReference>
<dbReference type="InterPro" id="IPR052925">
    <property type="entry name" value="Phage_Integrase-like_Recomb"/>
</dbReference>
<name>A0A367EU84_9ACTN</name>
<dbReference type="PANTHER" id="PTHR34605:SF4">
    <property type="entry name" value="DNA ADENINE METHYLTRANSFERASE"/>
    <property type="match status" value="1"/>
</dbReference>
<organism evidence="3 4">
    <name type="scientific">Sphaerisporangium album</name>
    <dbReference type="NCBI Taxonomy" id="509200"/>
    <lineage>
        <taxon>Bacteria</taxon>
        <taxon>Bacillati</taxon>
        <taxon>Actinomycetota</taxon>
        <taxon>Actinomycetes</taxon>
        <taxon>Streptosporangiales</taxon>
        <taxon>Streptosporangiaceae</taxon>
        <taxon>Sphaerisporangium</taxon>
    </lineage>
</organism>
<dbReference type="SUPFAM" id="SSF47823">
    <property type="entry name" value="lambda integrase-like, N-terminal domain"/>
    <property type="match status" value="1"/>
</dbReference>
<dbReference type="InterPro" id="IPR010998">
    <property type="entry name" value="Integrase_recombinase_N"/>
</dbReference>
<sequence length="426" mass="46827">MSTDLELVRRGHRVPATVVTTRSGRRLSASVARRTTESIPASSRTARAWRWQTYAAWCTQAGFAADEPGAVPSFLAHLADRGHPVGTLRAFVGTLRAMLALDQAQLDAEDLKLCERVIVHRAREIADDPTAEPGPLQADSVTPEDLRAMVRALPATARGIRDRALLLLDWWMAGRCSEPAALNLHDVVISTADLVDEATGELVPVPALEVHIRRSKADQQARGQVVRILAPDDDQELCPITALRAWLDVLTDDEQLTAGPLFRRIDRHGRIGAAAAGRRCDDDARQGGITARTVRNIIQDAARAAALVPTPTSQELAEARAAKTAAYTAAAAARSAEEGDRILARWRTAVRSTRRAIRRITGHSMRRGFIQTALESGHPADRVAQHSRHAPGSQAFWSYTKRLTDWRDNLTRTIDTRPTATDRRRR</sequence>
<dbReference type="OrthoDB" id="9815875at2"/>
<dbReference type="AlphaFoldDB" id="A0A367EU84"/>